<evidence type="ECO:0000256" key="3">
    <source>
        <dbReference type="ARBA" id="ARBA00023136"/>
    </source>
</evidence>
<keyword evidence="8" id="KW-1185">Reference proteome</keyword>
<dbReference type="PANTHER" id="PTHR30627">
    <property type="entry name" value="PEPTIDOGLYCAN D,D-TRANSPEPTIDASE"/>
    <property type="match status" value="1"/>
</dbReference>
<evidence type="ECO:0000313" key="8">
    <source>
        <dbReference type="Proteomes" id="UP001071230"/>
    </source>
</evidence>
<organism evidence="6">
    <name type="scientific">Acididesulfobacillus acetoxydans</name>
    <dbReference type="NCBI Taxonomy" id="1561005"/>
    <lineage>
        <taxon>Bacteria</taxon>
        <taxon>Bacillati</taxon>
        <taxon>Bacillota</taxon>
        <taxon>Clostridia</taxon>
        <taxon>Eubacteriales</taxon>
        <taxon>Peptococcaceae</taxon>
        <taxon>Acididesulfobacillus</taxon>
    </lineage>
</organism>
<evidence type="ECO:0000256" key="2">
    <source>
        <dbReference type="ARBA" id="ARBA00007171"/>
    </source>
</evidence>
<dbReference type="InterPro" id="IPR005311">
    <property type="entry name" value="PBP_dimer"/>
</dbReference>
<dbReference type="Gene3D" id="3.40.710.10">
    <property type="entry name" value="DD-peptidase/beta-lactamase superfamily"/>
    <property type="match status" value="1"/>
</dbReference>
<accession>A0A8S0X5R9</accession>
<dbReference type="Pfam" id="PF03793">
    <property type="entry name" value="PASTA"/>
    <property type="match status" value="1"/>
</dbReference>
<dbReference type="InterPro" id="IPR005543">
    <property type="entry name" value="PASTA_dom"/>
</dbReference>
<dbReference type="GO" id="GO:0005886">
    <property type="term" value="C:plasma membrane"/>
    <property type="evidence" value="ECO:0007669"/>
    <property type="project" value="TreeGrafter"/>
</dbReference>
<keyword evidence="4" id="KW-0812">Transmembrane</keyword>
<dbReference type="SMART" id="SM00740">
    <property type="entry name" value="PASTA"/>
    <property type="match status" value="1"/>
</dbReference>
<dbReference type="InterPro" id="IPR050515">
    <property type="entry name" value="Beta-lactam/transpept"/>
</dbReference>
<keyword evidence="3 4" id="KW-0472">Membrane</keyword>
<dbReference type="Proteomes" id="UP000836597">
    <property type="component" value="Chromosome"/>
</dbReference>
<dbReference type="Gene3D" id="3.30.10.20">
    <property type="match status" value="1"/>
</dbReference>
<dbReference type="SUPFAM" id="SSF56601">
    <property type="entry name" value="beta-lactamase/transpeptidase-like"/>
    <property type="match status" value="1"/>
</dbReference>
<dbReference type="EMBL" id="CDGJ01000078">
    <property type="protein sequence ID" value="CEJ08276.1"/>
    <property type="molecule type" value="Genomic_DNA"/>
</dbReference>
<dbReference type="GO" id="GO:0071555">
    <property type="term" value="P:cell wall organization"/>
    <property type="evidence" value="ECO:0007669"/>
    <property type="project" value="TreeGrafter"/>
</dbReference>
<reference evidence="6" key="2">
    <citation type="submission" date="2020-01" db="EMBL/GenBank/DDBJ databases">
        <authorList>
            <person name="Hornung B."/>
        </authorList>
    </citation>
    <scope>NUCLEOTIDE SEQUENCE</scope>
    <source>
        <strain evidence="6">PacBioINE</strain>
    </source>
</reference>
<comment type="subcellular location">
    <subcellularLocation>
        <location evidence="1">Membrane</location>
    </subcellularLocation>
</comment>
<dbReference type="CDD" id="cd06575">
    <property type="entry name" value="PASTA_Pbp2x-like_2"/>
    <property type="match status" value="1"/>
</dbReference>
<evidence type="ECO:0000313" key="7">
    <source>
        <dbReference type="EMBL" id="CEJ08276.1"/>
    </source>
</evidence>
<sequence length="672" mass="72120">MSRRHEDHYFSREKWVYIPLTLVMVLVIGRLFLFQVVQAAELQAKGLIRRTVDQSLLPARGKIFDSAGHVLAQSMPVKGVSADPKQLAGMIDKKQYTKMSVQEIAGRLAGILGQNTQSILTQLEKTNLQWVSLAHQVNIQKAEEIARLKIPGITFSDEEERVYPMGSVAASALGIVDMAGHGVEGIEAYYDKDLYGTPGFSSTETDTGRQSVVDASSVNDPPIPGDNLTLTLDPTIQYLIDQNLDILEAQTKAKNVTIIAMDPKTGKILGLDTRPSFDPNHYTSTTPEQRKDRAISKIYEPGSTFKIVTGSAALEEGTITPNSKFNDPGYLNVDGRVIKNWDSSTQPLGKATFTQGMERSSNVVLAQVGLKLGMSSFYKYLRAFGFGQKTGVDIAGEESGLLVPQDKAGPVELATMSFGQANMVTPIQLLTAICAVANGGTLYKPYIVDKITTPDGQVVSRNKPAVVRRVISQETATEMTQVLENVVRKGTGYLAAIPGINVAAKTGTAQKVDPKTGRYSNKDYIASFAAYAPAENPKIALLIVIDSPRGPVHDGGPLGGPRAQAILEGALRHFGVPVAQNTQSTVTLPGNTPVRPSPKPVVPQGTPAVGETVVPDLTGLTMRQAGETLGKAELHFNFQGVGLVVRQSPAPGKVVPKGTRVEVKFAVLGQSP</sequence>
<dbReference type="InterPro" id="IPR001460">
    <property type="entry name" value="PCN-bd_Tpept"/>
</dbReference>
<name>A0A8S0X5R9_9FIRM</name>
<dbReference type="GO" id="GO:0008658">
    <property type="term" value="F:penicillin binding"/>
    <property type="evidence" value="ECO:0007669"/>
    <property type="project" value="InterPro"/>
</dbReference>
<dbReference type="SUPFAM" id="SSF56519">
    <property type="entry name" value="Penicillin binding protein dimerisation domain"/>
    <property type="match status" value="1"/>
</dbReference>
<dbReference type="KEGG" id="aacx:DEACI_2550"/>
<dbReference type="Pfam" id="PF03717">
    <property type="entry name" value="PBP_dimer"/>
    <property type="match status" value="1"/>
</dbReference>
<dbReference type="InterPro" id="IPR012338">
    <property type="entry name" value="Beta-lactam/transpept-like"/>
</dbReference>
<feature type="transmembrane region" description="Helical" evidence="4">
    <location>
        <begin position="15"/>
        <end position="33"/>
    </location>
</feature>
<dbReference type="SUPFAM" id="SSF54184">
    <property type="entry name" value="Penicillin-binding protein 2x (pbp-2x), c-terminal domain"/>
    <property type="match status" value="1"/>
</dbReference>
<reference evidence="7" key="1">
    <citation type="submission" date="2014-11" db="EMBL/GenBank/DDBJ databases">
        <authorList>
            <person name="Hornung B.V."/>
        </authorList>
    </citation>
    <scope>NUCLEOTIDE SEQUENCE</scope>
    <source>
        <strain evidence="7">INE</strain>
    </source>
</reference>
<evidence type="ECO:0000313" key="6">
    <source>
        <dbReference type="EMBL" id="CAA7601880.1"/>
    </source>
</evidence>
<dbReference type="Pfam" id="PF00905">
    <property type="entry name" value="Transpeptidase"/>
    <property type="match status" value="1"/>
</dbReference>
<protein>
    <submittedName>
        <fullName evidence="6">Penicillin binding protein transpeptidase domain</fullName>
    </submittedName>
    <submittedName>
        <fullName evidence="7">Stage V sporulation protein D</fullName>
    </submittedName>
</protein>
<dbReference type="Gene3D" id="3.90.1310.10">
    <property type="entry name" value="Penicillin-binding protein 2a (Domain 2)"/>
    <property type="match status" value="1"/>
</dbReference>
<dbReference type="InterPro" id="IPR036138">
    <property type="entry name" value="PBP_dimer_sf"/>
</dbReference>
<dbReference type="PANTHER" id="PTHR30627:SF1">
    <property type="entry name" value="PEPTIDOGLYCAN D,D-TRANSPEPTIDASE FTSI"/>
    <property type="match status" value="1"/>
</dbReference>
<evidence type="ECO:0000256" key="1">
    <source>
        <dbReference type="ARBA" id="ARBA00004370"/>
    </source>
</evidence>
<proteinExistence type="inferred from homology"/>
<gene>
    <name evidence="6" type="ORF">DEACI_2550</name>
    <name evidence="7" type="ORF">DEACI_2752</name>
</gene>
<dbReference type="AlphaFoldDB" id="A0A8S0X5R9"/>
<feature type="domain" description="PASTA" evidence="5">
    <location>
        <begin position="610"/>
        <end position="667"/>
    </location>
</feature>
<keyword evidence="4" id="KW-1133">Transmembrane helix</keyword>
<evidence type="ECO:0000259" key="5">
    <source>
        <dbReference type="PROSITE" id="PS51178"/>
    </source>
</evidence>
<dbReference type="EMBL" id="LR746496">
    <property type="protein sequence ID" value="CAA7601880.1"/>
    <property type="molecule type" value="Genomic_DNA"/>
</dbReference>
<evidence type="ECO:0000256" key="4">
    <source>
        <dbReference type="SAM" id="Phobius"/>
    </source>
</evidence>
<dbReference type="Proteomes" id="UP001071230">
    <property type="component" value="Unassembled WGS sequence"/>
</dbReference>
<comment type="similarity">
    <text evidence="2">Belongs to the transpeptidase family.</text>
</comment>
<dbReference type="PROSITE" id="PS51178">
    <property type="entry name" value="PASTA"/>
    <property type="match status" value="1"/>
</dbReference>